<keyword evidence="3 8" id="KW-1133">Transmembrane helix</keyword>
<organism evidence="10 13">
    <name type="scientific">Adineta steineri</name>
    <dbReference type="NCBI Taxonomy" id="433720"/>
    <lineage>
        <taxon>Eukaryota</taxon>
        <taxon>Metazoa</taxon>
        <taxon>Spiralia</taxon>
        <taxon>Gnathifera</taxon>
        <taxon>Rotifera</taxon>
        <taxon>Eurotatoria</taxon>
        <taxon>Bdelloidea</taxon>
        <taxon>Adinetida</taxon>
        <taxon>Adinetidae</taxon>
        <taxon>Adineta</taxon>
    </lineage>
</organism>
<name>A0A814YTX5_9BILA</name>
<gene>
    <name evidence="10" type="ORF">BJG266_LOCUS28698</name>
    <name evidence="11" type="ORF">QVE165_LOCUS45056</name>
</gene>
<protein>
    <recommendedName>
        <fullName evidence="9">G-protein coupled receptors family 1 profile domain-containing protein</fullName>
    </recommendedName>
</protein>
<keyword evidence="7" id="KW-0807">Transducer</keyword>
<proteinExistence type="predicted"/>
<dbReference type="EMBL" id="CAJNOM010000622">
    <property type="protein sequence ID" value="CAF1524913.1"/>
    <property type="molecule type" value="Genomic_DNA"/>
</dbReference>
<feature type="domain" description="G-protein coupled receptors family 1 profile" evidence="9">
    <location>
        <begin position="41"/>
        <end position="305"/>
    </location>
</feature>
<dbReference type="Proteomes" id="UP000663877">
    <property type="component" value="Unassembled WGS sequence"/>
</dbReference>
<dbReference type="PANTHER" id="PTHR24243:SF233">
    <property type="entry name" value="THYROTROPIN-RELEASING HORMONE RECEPTOR"/>
    <property type="match status" value="1"/>
</dbReference>
<feature type="transmembrane region" description="Helical" evidence="8">
    <location>
        <begin position="289"/>
        <end position="307"/>
    </location>
</feature>
<keyword evidence="6" id="KW-0675">Receptor</keyword>
<evidence type="ECO:0000259" key="9">
    <source>
        <dbReference type="PROSITE" id="PS50262"/>
    </source>
</evidence>
<dbReference type="SUPFAM" id="SSF81321">
    <property type="entry name" value="Family A G protein-coupled receptor-like"/>
    <property type="match status" value="1"/>
</dbReference>
<comment type="caution">
    <text evidence="10">The sequence shown here is derived from an EMBL/GenBank/DDBJ whole genome shotgun (WGS) entry which is preliminary data.</text>
</comment>
<evidence type="ECO:0000256" key="8">
    <source>
        <dbReference type="SAM" id="Phobius"/>
    </source>
</evidence>
<dbReference type="InterPro" id="IPR017452">
    <property type="entry name" value="GPCR_Rhodpsn_7TM"/>
</dbReference>
<feature type="transmembrane region" description="Helical" evidence="8">
    <location>
        <begin position="29"/>
        <end position="50"/>
    </location>
</feature>
<comment type="subcellular location">
    <subcellularLocation>
        <location evidence="1">Membrane</location>
        <topology evidence="1">Multi-pass membrane protein</topology>
    </subcellularLocation>
</comment>
<feature type="transmembrane region" description="Helical" evidence="8">
    <location>
        <begin position="250"/>
        <end position="269"/>
    </location>
</feature>
<dbReference type="EMBL" id="CAJNOI010000304">
    <property type="protein sequence ID" value="CAF1234411.1"/>
    <property type="molecule type" value="Genomic_DNA"/>
</dbReference>
<evidence type="ECO:0000256" key="4">
    <source>
        <dbReference type="ARBA" id="ARBA00023040"/>
    </source>
</evidence>
<evidence type="ECO:0000256" key="6">
    <source>
        <dbReference type="ARBA" id="ARBA00023170"/>
    </source>
</evidence>
<keyword evidence="5 8" id="KW-0472">Membrane</keyword>
<dbReference type="AlphaFoldDB" id="A0A814YTX5"/>
<dbReference type="Gene3D" id="1.20.1070.10">
    <property type="entry name" value="Rhodopsin 7-helix transmembrane proteins"/>
    <property type="match status" value="1"/>
</dbReference>
<feature type="transmembrane region" description="Helical" evidence="8">
    <location>
        <begin position="62"/>
        <end position="80"/>
    </location>
</feature>
<dbReference type="GO" id="GO:0005886">
    <property type="term" value="C:plasma membrane"/>
    <property type="evidence" value="ECO:0007669"/>
    <property type="project" value="TreeGrafter"/>
</dbReference>
<dbReference type="PROSITE" id="PS50262">
    <property type="entry name" value="G_PROTEIN_RECEP_F1_2"/>
    <property type="match status" value="1"/>
</dbReference>
<keyword evidence="12" id="KW-1185">Reference proteome</keyword>
<sequence>MSSSGSNTTSSNVDTINALQHSKILFIKVWCFTMISCGFVGHTLSIYVFTRRSLYSNPCARYFLASAMIGMAVVVILVPLRLLQAGYNIDAFVSSAAICGILTWFLNSIKALPSWIIVLACADLFLCSSQSVTIRAWSSIRVVTPAVSLTIVIVGLTYIHVAFYTRLSAAPSCAFLPGTYTIFLGIFNLFLFSMGPPIGMLSFGLLTIRNIRRSVKRVVPNTNLSQTQNETQQRQKATDRQLIQMMIAQFIFYTLTTTPNSVFFIYSSAISNNVANALQTARLSLVSNIVSYITNGGACLSFYLFTLSSKLFRRELMHLFRCQRGTIRPITISRSNRAQKALTIPLSQLNR</sequence>
<accession>A0A814YTX5</accession>
<feature type="transmembrane region" description="Helical" evidence="8">
    <location>
        <begin position="140"/>
        <end position="161"/>
    </location>
</feature>
<dbReference type="PANTHER" id="PTHR24243">
    <property type="entry name" value="G-PROTEIN COUPLED RECEPTOR"/>
    <property type="match status" value="1"/>
</dbReference>
<evidence type="ECO:0000313" key="13">
    <source>
        <dbReference type="Proteomes" id="UP000663877"/>
    </source>
</evidence>
<keyword evidence="2 8" id="KW-0812">Transmembrane</keyword>
<evidence type="ECO:0000313" key="11">
    <source>
        <dbReference type="EMBL" id="CAF1524913.1"/>
    </source>
</evidence>
<dbReference type="Proteomes" id="UP000663832">
    <property type="component" value="Unassembled WGS sequence"/>
</dbReference>
<evidence type="ECO:0000256" key="1">
    <source>
        <dbReference type="ARBA" id="ARBA00004141"/>
    </source>
</evidence>
<evidence type="ECO:0000313" key="10">
    <source>
        <dbReference type="EMBL" id="CAF1234411.1"/>
    </source>
</evidence>
<evidence type="ECO:0000256" key="2">
    <source>
        <dbReference type="ARBA" id="ARBA00022692"/>
    </source>
</evidence>
<feature type="transmembrane region" description="Helical" evidence="8">
    <location>
        <begin position="181"/>
        <end position="208"/>
    </location>
</feature>
<dbReference type="GO" id="GO:0004930">
    <property type="term" value="F:G protein-coupled receptor activity"/>
    <property type="evidence" value="ECO:0007669"/>
    <property type="project" value="UniProtKB-KW"/>
</dbReference>
<evidence type="ECO:0000256" key="3">
    <source>
        <dbReference type="ARBA" id="ARBA00022989"/>
    </source>
</evidence>
<evidence type="ECO:0000256" key="5">
    <source>
        <dbReference type="ARBA" id="ARBA00023136"/>
    </source>
</evidence>
<keyword evidence="4" id="KW-0297">G-protein coupled receptor</keyword>
<reference evidence="10" key="1">
    <citation type="submission" date="2021-02" db="EMBL/GenBank/DDBJ databases">
        <authorList>
            <person name="Nowell W R."/>
        </authorList>
    </citation>
    <scope>NUCLEOTIDE SEQUENCE</scope>
</reference>
<dbReference type="OrthoDB" id="10329444at2759"/>
<evidence type="ECO:0000313" key="12">
    <source>
        <dbReference type="Proteomes" id="UP000663832"/>
    </source>
</evidence>
<evidence type="ECO:0000256" key="7">
    <source>
        <dbReference type="ARBA" id="ARBA00023224"/>
    </source>
</evidence>